<evidence type="ECO:0008006" key="3">
    <source>
        <dbReference type="Google" id="ProtNLM"/>
    </source>
</evidence>
<evidence type="ECO:0000313" key="2">
    <source>
        <dbReference type="Proteomes" id="UP001160148"/>
    </source>
</evidence>
<keyword evidence="2" id="KW-1185">Reference proteome</keyword>
<dbReference type="PANTHER" id="PTHR47331:SF1">
    <property type="entry name" value="GAG-LIKE PROTEIN"/>
    <property type="match status" value="1"/>
</dbReference>
<protein>
    <recommendedName>
        <fullName evidence="3">Peptidase aspartic putative domain-containing protein</fullName>
    </recommendedName>
</protein>
<evidence type="ECO:0000313" key="1">
    <source>
        <dbReference type="EMBL" id="CAI6355748.1"/>
    </source>
</evidence>
<reference evidence="1 2" key="1">
    <citation type="submission" date="2023-01" db="EMBL/GenBank/DDBJ databases">
        <authorList>
            <person name="Whitehead M."/>
        </authorList>
    </citation>
    <scope>NUCLEOTIDE SEQUENCE [LARGE SCALE GENOMIC DNA]</scope>
</reference>
<name>A0AAV0WIZ0_9HEMI</name>
<dbReference type="PANTHER" id="PTHR47331">
    <property type="entry name" value="PHD-TYPE DOMAIN-CONTAINING PROTEIN"/>
    <property type="match status" value="1"/>
</dbReference>
<accession>A0AAV0WIZ0</accession>
<dbReference type="Proteomes" id="UP001160148">
    <property type="component" value="Unassembled WGS sequence"/>
</dbReference>
<gene>
    <name evidence="1" type="ORF">MEUPH1_LOCUS11564</name>
</gene>
<comment type="caution">
    <text evidence="1">The sequence shown here is derived from an EMBL/GenBank/DDBJ whole genome shotgun (WGS) entry which is preliminary data.</text>
</comment>
<organism evidence="1 2">
    <name type="scientific">Macrosiphum euphorbiae</name>
    <name type="common">potato aphid</name>
    <dbReference type="NCBI Taxonomy" id="13131"/>
    <lineage>
        <taxon>Eukaryota</taxon>
        <taxon>Metazoa</taxon>
        <taxon>Ecdysozoa</taxon>
        <taxon>Arthropoda</taxon>
        <taxon>Hexapoda</taxon>
        <taxon>Insecta</taxon>
        <taxon>Pterygota</taxon>
        <taxon>Neoptera</taxon>
        <taxon>Paraneoptera</taxon>
        <taxon>Hemiptera</taxon>
        <taxon>Sternorrhyncha</taxon>
        <taxon>Aphidomorpha</taxon>
        <taxon>Aphidoidea</taxon>
        <taxon>Aphididae</taxon>
        <taxon>Macrosiphini</taxon>
        <taxon>Macrosiphum</taxon>
    </lineage>
</organism>
<dbReference type="AlphaFoldDB" id="A0AAV0WIZ0"/>
<proteinExistence type="predicted"/>
<dbReference type="EMBL" id="CARXXK010000002">
    <property type="protein sequence ID" value="CAI6355748.1"/>
    <property type="molecule type" value="Genomic_DNA"/>
</dbReference>
<sequence>MNRKNKFDKYSLAFATTTEIQCYVCNSSHTIYKCPTFIALTIDNRIKKTTELGLCKIGLRRHEKKKCLARYCFKCAKPHNTMEHIGSEHQKIAAPAETKKATEVTEIPVSASSTSSINAHASTSTEHVLLSTAKVSAANMNGNMIPCRALLDSGLQTNFITEELAQTLKLK</sequence>